<keyword evidence="5" id="KW-1185">Reference proteome</keyword>
<keyword evidence="1" id="KW-0479">Metal-binding</keyword>
<evidence type="ECO:0000256" key="2">
    <source>
        <dbReference type="SAM" id="MobiDB-lite"/>
    </source>
</evidence>
<evidence type="ECO:0000256" key="1">
    <source>
        <dbReference type="ARBA" id="ARBA00022723"/>
    </source>
</evidence>
<dbReference type="Pfam" id="PF01557">
    <property type="entry name" value="FAA_hydrolase"/>
    <property type="match status" value="1"/>
</dbReference>
<dbReference type="GO" id="GO:0016787">
    <property type="term" value="F:hydrolase activity"/>
    <property type="evidence" value="ECO:0007669"/>
    <property type="project" value="UniProtKB-KW"/>
</dbReference>
<protein>
    <submittedName>
        <fullName evidence="4">Fumarylacetoacetate hydrolase family protein</fullName>
    </submittedName>
</protein>
<feature type="domain" description="Fumarylacetoacetase-like C-terminal" evidence="3">
    <location>
        <begin position="2"/>
        <end position="140"/>
    </location>
</feature>
<name>A0ABZ2SBX5_9BURK</name>
<dbReference type="SUPFAM" id="SSF56529">
    <property type="entry name" value="FAH"/>
    <property type="match status" value="1"/>
</dbReference>
<dbReference type="PANTHER" id="PTHR11820:SF7">
    <property type="entry name" value="ACYLPYRUVASE FAHD1, MITOCHONDRIAL"/>
    <property type="match status" value="1"/>
</dbReference>
<evidence type="ECO:0000259" key="3">
    <source>
        <dbReference type="Pfam" id="PF01557"/>
    </source>
</evidence>
<proteinExistence type="predicted"/>
<keyword evidence="4" id="KW-0378">Hydrolase</keyword>
<evidence type="ECO:0000313" key="5">
    <source>
        <dbReference type="Proteomes" id="UP001456224"/>
    </source>
</evidence>
<organism evidence="4 5">
    <name type="scientific">Achromobacter veterisilvae</name>
    <dbReference type="NCBI Taxonomy" id="2069367"/>
    <lineage>
        <taxon>Bacteria</taxon>
        <taxon>Pseudomonadati</taxon>
        <taxon>Pseudomonadota</taxon>
        <taxon>Betaproteobacteria</taxon>
        <taxon>Burkholderiales</taxon>
        <taxon>Alcaligenaceae</taxon>
        <taxon>Achromobacter</taxon>
    </lineage>
</organism>
<dbReference type="InterPro" id="IPR011234">
    <property type="entry name" value="Fumarylacetoacetase-like_C"/>
</dbReference>
<gene>
    <name evidence="4" type="ORF">WHX56_26500</name>
</gene>
<dbReference type="RefSeq" id="WP_338881842.1">
    <property type="nucleotide sequence ID" value="NZ_CP148753.1"/>
</dbReference>
<dbReference type="InterPro" id="IPR036663">
    <property type="entry name" value="Fumarylacetoacetase_C_sf"/>
</dbReference>
<dbReference type="Gene3D" id="3.90.850.10">
    <property type="entry name" value="Fumarylacetoacetase-like, C-terminal domain"/>
    <property type="match status" value="1"/>
</dbReference>
<accession>A0ABZ2SBX5</accession>
<dbReference type="PANTHER" id="PTHR11820">
    <property type="entry name" value="ACYLPYRUVASE"/>
    <property type="match status" value="1"/>
</dbReference>
<sequence length="155" mass="16815">MPKAPLIFTKMPESVVASQTRIGYPDKACGQLDYEAEPGVIIGKPGLGISRADAPGRVSGGLTERGLQASHKQWFPGKSFETSCPMGPWTGTADEVDVTGQDVRCWVNGELRQDSNRRDLIFDVPMLIETISRGTKLPPGPAASFTSARPCRRRD</sequence>
<dbReference type="Proteomes" id="UP001456224">
    <property type="component" value="Chromosome"/>
</dbReference>
<feature type="region of interest" description="Disordered" evidence="2">
    <location>
        <begin position="133"/>
        <end position="155"/>
    </location>
</feature>
<dbReference type="EMBL" id="CP148753">
    <property type="protein sequence ID" value="WXR76984.1"/>
    <property type="molecule type" value="Genomic_DNA"/>
</dbReference>
<evidence type="ECO:0000313" key="4">
    <source>
        <dbReference type="EMBL" id="WXR76984.1"/>
    </source>
</evidence>
<reference evidence="4 5" key="1">
    <citation type="submission" date="2024-03" db="EMBL/GenBank/DDBJ databases">
        <title>Reference genomes for the five species model microbial community.</title>
        <authorList>
            <person name="Padfield D."/>
        </authorList>
    </citation>
    <scope>NUCLEOTIDE SEQUENCE [LARGE SCALE GENOMIC DNA]</scope>
    <source>
        <strain evidence="4 5">AB1</strain>
    </source>
</reference>